<dbReference type="OrthoDB" id="5412010at2759"/>
<evidence type="ECO:0000256" key="1">
    <source>
        <dbReference type="SAM" id="SignalP"/>
    </source>
</evidence>
<feature type="chain" id="PRO_5002529864" description="Caspase domain-containing protein" evidence="1">
    <location>
        <begin position="22"/>
        <end position="298"/>
    </location>
</feature>
<sequence length="298" mass="31201">MRSLKLAPLLLLFNHVHHALSGAIQFVVREATEPLDIGKPLPEASVDAIPAYDTVRVATVHFEYLGTSAEVPQVRAELAAMQFIFQQYGFEVRDLAIPQSSSSDAQTSLESQITSLFSGLSGPGALVIIIYGGHGDEGGVWTIGQGTDQIAVSWSSIDANIIAPTGIDTFQIVDACFAGGFVATSQDIAPTSWAGRAAFSAITSASACSVAGANQLAFSKAVIHTLAPADGTLPTSLTPTSLFNALPRVNRAYAHLTGDSQEVNAIISGNYVPQLYELGTTILPLGTGSTRKIAPLDC</sequence>
<protein>
    <recommendedName>
        <fullName evidence="4">Caspase domain-containing protein</fullName>
    </recommendedName>
</protein>
<keyword evidence="1" id="KW-0732">Signal</keyword>
<name>A0A0F9XLD1_TRIHA</name>
<gene>
    <name evidence="2" type="ORF">THAR02_02312</name>
</gene>
<feature type="signal peptide" evidence="1">
    <location>
        <begin position="1"/>
        <end position="21"/>
    </location>
</feature>
<proteinExistence type="predicted"/>
<evidence type="ECO:0008006" key="4">
    <source>
        <dbReference type="Google" id="ProtNLM"/>
    </source>
</evidence>
<dbReference type="AlphaFoldDB" id="A0A0F9XLD1"/>
<accession>A0A0F9XLD1</accession>
<organism evidence="2 3">
    <name type="scientific">Trichoderma harzianum</name>
    <name type="common">Hypocrea lixii</name>
    <dbReference type="NCBI Taxonomy" id="5544"/>
    <lineage>
        <taxon>Eukaryota</taxon>
        <taxon>Fungi</taxon>
        <taxon>Dikarya</taxon>
        <taxon>Ascomycota</taxon>
        <taxon>Pezizomycotina</taxon>
        <taxon>Sordariomycetes</taxon>
        <taxon>Hypocreomycetidae</taxon>
        <taxon>Hypocreales</taxon>
        <taxon>Hypocreaceae</taxon>
        <taxon>Trichoderma</taxon>
    </lineage>
</organism>
<reference evidence="3" key="1">
    <citation type="journal article" date="2015" name="Genome Announc.">
        <title>Draft whole-genome sequence of the biocontrol agent Trichoderma harzianum T6776.</title>
        <authorList>
            <person name="Baroncelli R."/>
            <person name="Piaggeschi G."/>
            <person name="Fiorini L."/>
            <person name="Bertolini E."/>
            <person name="Zapparata A."/>
            <person name="Pe M.E."/>
            <person name="Sarrocco S."/>
            <person name="Vannacci G."/>
        </authorList>
    </citation>
    <scope>NUCLEOTIDE SEQUENCE [LARGE SCALE GENOMIC DNA]</scope>
    <source>
        <strain evidence="3">T6776</strain>
    </source>
</reference>
<dbReference type="EMBL" id="JOKZ01000045">
    <property type="protein sequence ID" value="KKP05586.1"/>
    <property type="molecule type" value="Genomic_DNA"/>
</dbReference>
<comment type="caution">
    <text evidence="2">The sequence shown here is derived from an EMBL/GenBank/DDBJ whole genome shotgun (WGS) entry which is preliminary data.</text>
</comment>
<evidence type="ECO:0000313" key="2">
    <source>
        <dbReference type="EMBL" id="KKP05586.1"/>
    </source>
</evidence>
<dbReference type="Proteomes" id="UP000034112">
    <property type="component" value="Unassembled WGS sequence"/>
</dbReference>
<evidence type="ECO:0000313" key="3">
    <source>
        <dbReference type="Proteomes" id="UP000034112"/>
    </source>
</evidence>